<dbReference type="InterPro" id="IPR048015">
    <property type="entry name" value="NTP-PPase_MazG-like_N"/>
</dbReference>
<evidence type="ECO:0000313" key="3">
    <source>
        <dbReference type="EMBL" id="GAA3701703.1"/>
    </source>
</evidence>
<name>A0ABP7D7B9_9MICC</name>
<keyword evidence="4" id="KW-1185">Reference proteome</keyword>
<dbReference type="Gene3D" id="1.10.287.1080">
    <property type="entry name" value="MazG-like"/>
    <property type="match status" value="2"/>
</dbReference>
<dbReference type="CDD" id="cd11528">
    <property type="entry name" value="NTP-PPase_MazG_Nterm"/>
    <property type="match status" value="1"/>
</dbReference>
<dbReference type="EMBL" id="BAABCJ010000002">
    <property type="protein sequence ID" value="GAA3701703.1"/>
    <property type="molecule type" value="Genomic_DNA"/>
</dbReference>
<proteinExistence type="predicted"/>
<dbReference type="Proteomes" id="UP001501536">
    <property type="component" value="Unassembled WGS sequence"/>
</dbReference>
<accession>A0ABP7D7B9</accession>
<dbReference type="InterPro" id="IPR004518">
    <property type="entry name" value="MazG-like_dom"/>
</dbReference>
<evidence type="ECO:0000259" key="2">
    <source>
        <dbReference type="Pfam" id="PF03819"/>
    </source>
</evidence>
<organism evidence="3 4">
    <name type="scientific">Zhihengliuella alba</name>
    <dbReference type="NCBI Taxonomy" id="547018"/>
    <lineage>
        <taxon>Bacteria</taxon>
        <taxon>Bacillati</taxon>
        <taxon>Actinomycetota</taxon>
        <taxon>Actinomycetes</taxon>
        <taxon>Micrococcales</taxon>
        <taxon>Micrococcaceae</taxon>
        <taxon>Zhihengliuella</taxon>
    </lineage>
</organism>
<feature type="domain" description="NTP pyrophosphohydrolase MazG-like" evidence="2">
    <location>
        <begin position="21"/>
        <end position="94"/>
    </location>
</feature>
<dbReference type="Pfam" id="PF03819">
    <property type="entry name" value="MazG"/>
    <property type="match status" value="1"/>
</dbReference>
<comment type="caution">
    <text evidence="3">The sequence shown here is derived from an EMBL/GenBank/DDBJ whole genome shotgun (WGS) entry which is preliminary data.</text>
</comment>
<protein>
    <recommendedName>
        <fullName evidence="2">NTP pyrophosphohydrolase MazG-like domain-containing protein</fullName>
    </recommendedName>
</protein>
<dbReference type="SUPFAM" id="SSF101386">
    <property type="entry name" value="all-alpha NTP pyrophosphatases"/>
    <property type="match status" value="1"/>
</dbReference>
<feature type="region of interest" description="Disordered" evidence="1">
    <location>
        <begin position="119"/>
        <end position="140"/>
    </location>
</feature>
<feature type="region of interest" description="Disordered" evidence="1">
    <location>
        <begin position="160"/>
        <end position="183"/>
    </location>
</feature>
<sequence length="232" mass="25240">MRLLGIIDALRTHCAWTRRLTHASLVEYLVEESYELVEAIEDARPPEEVRGELADVLLQVVLHSAIADEHGAFDFADVAEELADKMVRRNRHVFAADGTLLGTYPDSIEEIVASWDEAKRAEREAAGPAEGSASNPLHSLPRHLPALSLADKALGRAERWESALGRSGSTPPVRSGGDGRAASEEPLLADEEELGEHLLQLVAAARARGWDAERALRGAVTRFTDDVTRALG</sequence>
<reference evidence="4" key="1">
    <citation type="journal article" date="2019" name="Int. J. Syst. Evol. Microbiol.">
        <title>The Global Catalogue of Microorganisms (GCM) 10K type strain sequencing project: providing services to taxonomists for standard genome sequencing and annotation.</title>
        <authorList>
            <consortium name="The Broad Institute Genomics Platform"/>
            <consortium name="The Broad Institute Genome Sequencing Center for Infectious Disease"/>
            <person name="Wu L."/>
            <person name="Ma J."/>
        </authorList>
    </citation>
    <scope>NUCLEOTIDE SEQUENCE [LARGE SCALE GENOMIC DNA]</scope>
    <source>
        <strain evidence="4">JCM 16961</strain>
    </source>
</reference>
<dbReference type="RefSeq" id="WP_344883464.1">
    <property type="nucleotide sequence ID" value="NZ_BAABCJ010000002.1"/>
</dbReference>
<dbReference type="InterPro" id="IPR011551">
    <property type="entry name" value="NTP_PyrPHydrolase_MazG"/>
</dbReference>
<evidence type="ECO:0000313" key="4">
    <source>
        <dbReference type="Proteomes" id="UP001501536"/>
    </source>
</evidence>
<dbReference type="PANTHER" id="PTHR30522">
    <property type="entry name" value="NUCLEOSIDE TRIPHOSPHATE PYROPHOSPHOHYDROLASE"/>
    <property type="match status" value="1"/>
</dbReference>
<evidence type="ECO:0000256" key="1">
    <source>
        <dbReference type="SAM" id="MobiDB-lite"/>
    </source>
</evidence>
<gene>
    <name evidence="3" type="ORF">GCM10022377_14220</name>
</gene>
<dbReference type="PANTHER" id="PTHR30522:SF0">
    <property type="entry name" value="NUCLEOSIDE TRIPHOSPHATE PYROPHOSPHOHYDROLASE"/>
    <property type="match status" value="1"/>
</dbReference>